<protein>
    <submittedName>
        <fullName evidence="4">Mandelate racemase/muconate lactonizing enzyme family protein</fullName>
    </submittedName>
</protein>
<dbReference type="GO" id="GO:0046872">
    <property type="term" value="F:metal ion binding"/>
    <property type="evidence" value="ECO:0007669"/>
    <property type="project" value="UniProtKB-KW"/>
</dbReference>
<dbReference type="InterPro" id="IPR013341">
    <property type="entry name" value="Mandelate_racemase_N_dom"/>
</dbReference>
<dbReference type="InterPro" id="IPR036849">
    <property type="entry name" value="Enolase-like_C_sf"/>
</dbReference>
<dbReference type="SMART" id="SM00922">
    <property type="entry name" value="MR_MLE"/>
    <property type="match status" value="1"/>
</dbReference>
<dbReference type="SUPFAM" id="SSF54826">
    <property type="entry name" value="Enolase N-terminal domain-like"/>
    <property type="match status" value="1"/>
</dbReference>
<dbReference type="InterPro" id="IPR013342">
    <property type="entry name" value="Mandelate_racemase_C"/>
</dbReference>
<keyword evidence="2" id="KW-0456">Lyase</keyword>
<dbReference type="PANTHER" id="PTHR48080:SF2">
    <property type="entry name" value="D-GALACTONATE DEHYDRATASE"/>
    <property type="match status" value="1"/>
</dbReference>
<dbReference type="RefSeq" id="WP_172697755.1">
    <property type="nucleotide sequence ID" value="NZ_CAXUMB010000008.1"/>
</dbReference>
<comment type="caution">
    <text evidence="4">The sequence shown here is derived from an EMBL/GenBank/DDBJ whole genome shotgun (WGS) entry which is preliminary data.</text>
</comment>
<dbReference type="AlphaFoldDB" id="A0A6I2R3V7"/>
<feature type="domain" description="Mandelate racemase/muconate lactonizing enzyme C-terminal" evidence="3">
    <location>
        <begin position="153"/>
        <end position="269"/>
    </location>
</feature>
<keyword evidence="1" id="KW-0479">Metal-binding</keyword>
<dbReference type="Gene3D" id="3.30.390.10">
    <property type="entry name" value="Enolase-like, N-terminal domain"/>
    <property type="match status" value="1"/>
</dbReference>
<dbReference type="EMBL" id="WKPR01000014">
    <property type="protein sequence ID" value="MSB20569.1"/>
    <property type="molecule type" value="Genomic_DNA"/>
</dbReference>
<dbReference type="SUPFAM" id="SSF51604">
    <property type="entry name" value="Enolase C-terminal domain-like"/>
    <property type="match status" value="1"/>
</dbReference>
<dbReference type="Proteomes" id="UP000434475">
    <property type="component" value="Unassembled WGS sequence"/>
</dbReference>
<evidence type="ECO:0000313" key="5">
    <source>
        <dbReference type="Proteomes" id="UP000434475"/>
    </source>
</evidence>
<evidence type="ECO:0000256" key="2">
    <source>
        <dbReference type="ARBA" id="ARBA00023239"/>
    </source>
</evidence>
<dbReference type="Pfam" id="PF02746">
    <property type="entry name" value="MR_MLE_N"/>
    <property type="match status" value="1"/>
</dbReference>
<dbReference type="SFLD" id="SFLDG00179">
    <property type="entry name" value="mandelate_racemase"/>
    <property type="match status" value="1"/>
</dbReference>
<dbReference type="PANTHER" id="PTHR48080">
    <property type="entry name" value="D-GALACTONATE DEHYDRATASE-RELATED"/>
    <property type="match status" value="1"/>
</dbReference>
<dbReference type="InterPro" id="IPR034593">
    <property type="entry name" value="DgoD-like"/>
</dbReference>
<dbReference type="CDD" id="cd03316">
    <property type="entry name" value="MR_like"/>
    <property type="match status" value="1"/>
</dbReference>
<dbReference type="GO" id="GO:0016829">
    <property type="term" value="F:lyase activity"/>
    <property type="evidence" value="ECO:0007669"/>
    <property type="project" value="UniProtKB-KW"/>
</dbReference>
<name>A0A6I2R3V7_FLAPL</name>
<sequence>MKITKVDVFEVHTRRPAWRPVLCRIYTDEGIYGDGEAALAYGTAAPAAAGMIRDLATLIIGMDPLDNEVIWDKLYKSTFWGQNGGPVVFSGISALDIALWDIKGKYFRVPIYKLLGGKRRDNLRTYASQLQFGWGDVCRDSVEMSAPHNAATIADYVENARKAVAEGYDCIKIDFFTFAPEDGHRYTDEDRTRLLPPEKVHMIEERVAAVREAIGPDVDIIMENHSYLDAQSAVQLGRAVQKYNIFYFEEPSTPNVKTTKFICDELAMPISHGERLYSRWQYAPFFEDQSVQVIQPDLGNCGGLTEGKKICDMAYVYDISVQAHVCASPLSTAAALHLEAVIPNFVIHEHHVFNLHEYNRELCTVDLQPVNGRFKVPEEPGLGAEISPWAMEHSTKYTVE</sequence>
<organism evidence="4 5">
    <name type="scientific">Flavonifractor plautii</name>
    <name type="common">Fusobacterium plautii</name>
    <dbReference type="NCBI Taxonomy" id="292800"/>
    <lineage>
        <taxon>Bacteria</taxon>
        <taxon>Bacillati</taxon>
        <taxon>Bacillota</taxon>
        <taxon>Clostridia</taxon>
        <taxon>Eubacteriales</taxon>
        <taxon>Oscillospiraceae</taxon>
        <taxon>Flavonifractor</taxon>
    </lineage>
</organism>
<proteinExistence type="predicted"/>
<evidence type="ECO:0000256" key="1">
    <source>
        <dbReference type="ARBA" id="ARBA00022723"/>
    </source>
</evidence>
<dbReference type="Gene3D" id="3.20.20.120">
    <property type="entry name" value="Enolase-like C-terminal domain"/>
    <property type="match status" value="1"/>
</dbReference>
<evidence type="ECO:0000259" key="3">
    <source>
        <dbReference type="SMART" id="SM00922"/>
    </source>
</evidence>
<dbReference type="InterPro" id="IPR029017">
    <property type="entry name" value="Enolase-like_N"/>
</dbReference>
<reference evidence="4 5" key="1">
    <citation type="journal article" date="2019" name="Nat. Med.">
        <title>A library of human gut bacterial isolates paired with longitudinal multiomics data enables mechanistic microbiome research.</title>
        <authorList>
            <person name="Poyet M."/>
            <person name="Groussin M."/>
            <person name="Gibbons S.M."/>
            <person name="Avila-Pacheco J."/>
            <person name="Jiang X."/>
            <person name="Kearney S.M."/>
            <person name="Perrotta A.R."/>
            <person name="Berdy B."/>
            <person name="Zhao S."/>
            <person name="Lieberman T.D."/>
            <person name="Swanson P.K."/>
            <person name="Smith M."/>
            <person name="Roesemann S."/>
            <person name="Alexander J.E."/>
            <person name="Rich S.A."/>
            <person name="Livny J."/>
            <person name="Vlamakis H."/>
            <person name="Clish C."/>
            <person name="Bullock K."/>
            <person name="Deik A."/>
            <person name="Scott J."/>
            <person name="Pierce K.A."/>
            <person name="Xavier R.J."/>
            <person name="Alm E.J."/>
        </authorList>
    </citation>
    <scope>NUCLEOTIDE SEQUENCE [LARGE SCALE GENOMIC DNA]</scope>
    <source>
        <strain evidence="4 5">BIOML-A2</strain>
    </source>
</reference>
<dbReference type="Pfam" id="PF13378">
    <property type="entry name" value="MR_MLE_C"/>
    <property type="match status" value="1"/>
</dbReference>
<evidence type="ECO:0000313" key="4">
    <source>
        <dbReference type="EMBL" id="MSB20569.1"/>
    </source>
</evidence>
<accession>A0A6I2R3V7</accession>
<dbReference type="SFLD" id="SFLDS00001">
    <property type="entry name" value="Enolase"/>
    <property type="match status" value="1"/>
</dbReference>
<dbReference type="InterPro" id="IPR029065">
    <property type="entry name" value="Enolase_C-like"/>
</dbReference>
<gene>
    <name evidence="4" type="ORF">GKE97_13725</name>
</gene>